<gene>
    <name evidence="3" type="ORF">EB241_13155</name>
</gene>
<evidence type="ECO:0000313" key="3">
    <source>
        <dbReference type="EMBL" id="RQM37800.1"/>
    </source>
</evidence>
<protein>
    <recommendedName>
        <fullName evidence="2">DNA utilization protein HofO C-terminal domain-containing protein</fullName>
    </recommendedName>
</protein>
<dbReference type="Proteomes" id="UP000279457">
    <property type="component" value="Unassembled WGS sequence"/>
</dbReference>
<organism evidence="3 4">
    <name type="scientific">Erwinia psidii</name>
    <dbReference type="NCBI Taxonomy" id="69224"/>
    <lineage>
        <taxon>Bacteria</taxon>
        <taxon>Pseudomonadati</taxon>
        <taxon>Pseudomonadota</taxon>
        <taxon>Gammaproteobacteria</taxon>
        <taxon>Enterobacterales</taxon>
        <taxon>Erwiniaceae</taxon>
        <taxon>Erwinia</taxon>
    </lineage>
</organism>
<evidence type="ECO:0000313" key="4">
    <source>
        <dbReference type="Proteomes" id="UP000279457"/>
    </source>
</evidence>
<keyword evidence="4" id="KW-1185">Reference proteome</keyword>
<accession>A0A3N6S9A6</accession>
<reference evidence="3 4" key="1">
    <citation type="submission" date="2018-10" db="EMBL/GenBank/DDBJ databases">
        <title>Draft genome sequence for the type isolate of Erwinia psidii, agent causal of bacterial blight in guava (Psidium guajava) and wilt and die-back of Eucalyptus spp.</title>
        <authorList>
            <person name="Hermenegildo P.S."/>
            <person name="Santos S.A."/>
            <person name="Guimaraes L.M.S."/>
            <person name="Vidigal P.M.P."/>
            <person name="Pereira I.C."/>
            <person name="Badel J.L."/>
            <person name="Alfenas-Zerbini P."/>
            <person name="Ferreira M.A.S.V."/>
            <person name="Alfenas A.C."/>
        </authorList>
    </citation>
    <scope>NUCLEOTIDE SEQUENCE [LARGE SCALE GENOMIC DNA]</scope>
    <source>
        <strain evidence="3 4">IBSBF 435</strain>
    </source>
</reference>
<dbReference type="OrthoDB" id="6519469at2"/>
<feature type="transmembrane region" description="Helical" evidence="1">
    <location>
        <begin position="14"/>
        <end position="35"/>
    </location>
</feature>
<dbReference type="AlphaFoldDB" id="A0A3N6S9A6"/>
<sequence length="167" mass="18676">MSHNWLTGWLYLPLWWRVLTLLLGSLLLACALWWCGLRPMLHQAEVLNRMLWQQSAHNRLTQRALLRQPPPPLLEADITRLENALLPAKYGGGSLAALIAHSGGTMETWQPDNQGGELTVRMGWRGFLAVLAYLRGLSPGIVLSGFSLSEQEGLLLVRLSMVLNDDL</sequence>
<dbReference type="InterPro" id="IPR057522">
    <property type="entry name" value="HofO_C"/>
</dbReference>
<evidence type="ECO:0000259" key="2">
    <source>
        <dbReference type="Pfam" id="PF25319"/>
    </source>
</evidence>
<keyword evidence="1" id="KW-0472">Membrane</keyword>
<dbReference type="EMBL" id="RHHM01000009">
    <property type="protein sequence ID" value="RQM37800.1"/>
    <property type="molecule type" value="Genomic_DNA"/>
</dbReference>
<keyword evidence="1" id="KW-0812">Transmembrane</keyword>
<proteinExistence type="predicted"/>
<dbReference type="RefSeq" id="WP_124233556.1">
    <property type="nucleotide sequence ID" value="NZ_RHHM01000009.1"/>
</dbReference>
<dbReference type="Pfam" id="PF25319">
    <property type="entry name" value="HofO"/>
    <property type="match status" value="1"/>
</dbReference>
<name>A0A3N6S9A6_9GAMM</name>
<keyword evidence="1" id="KW-1133">Transmembrane helix</keyword>
<comment type="caution">
    <text evidence="3">The sequence shown here is derived from an EMBL/GenBank/DDBJ whole genome shotgun (WGS) entry which is preliminary data.</text>
</comment>
<feature type="domain" description="DNA utilization protein HofO C-terminal" evidence="2">
    <location>
        <begin position="94"/>
        <end position="165"/>
    </location>
</feature>
<evidence type="ECO:0000256" key="1">
    <source>
        <dbReference type="SAM" id="Phobius"/>
    </source>
</evidence>